<dbReference type="OrthoDB" id="435188at2759"/>
<sequence length="506" mass="57096">MAAADKATPFFTLPLEMRIEIFSHCSLLNLLILTHTCRTFYTDINCTRRLVKRFSGYPRETQTVPDPNTKRLTMLPNGLVPLTIRIIAMNDNLVGTSIYDYDLHDFVNSPENENNLFNRVYGPHERRPIEHSQQGWWCCNGCFLVKGFDEYGRDLDPDVPPFFTLPLELRLEVYSHCSILSLLILTHTCLTIYTDINSTRRLVQRSKGYPKDPESWSSAEARLAGCQLLPPGFIPLTIPMMADSDTLCLRSISSIASTVAPGRSQSGGVAAVVKQSVKERLWKPGTGCCENATKGRTKKQRRVEEAAGARNGREISFTLGPTPFYSLPLEIRLEIYGYFSPLSLLILTHTCRTMYVDINCARRLFIRPKGYRTNPQPGSNTEEQPPSHPMLPAGVTPLTIRMLDHHIKLALGSEIELFNSVFGRPKYSWRCCSVCRVIKRRWHFGIGSCAKCINRRITQRDLTRNIDMWTDYDDRRRARQAARAARAAAAQQGHALPTSVLGLGSG</sequence>
<keyword evidence="4" id="KW-1185">Reference proteome</keyword>
<dbReference type="SUPFAM" id="SSF81383">
    <property type="entry name" value="F-box domain"/>
    <property type="match status" value="2"/>
</dbReference>
<proteinExistence type="predicted"/>
<name>A0A3N4HPL8_ASCIM</name>
<dbReference type="Proteomes" id="UP000275078">
    <property type="component" value="Unassembled WGS sequence"/>
</dbReference>
<gene>
    <name evidence="3" type="ORF">BJ508DRAFT_333560</name>
</gene>
<feature type="domain" description="F-box" evidence="2">
    <location>
        <begin position="12"/>
        <end position="41"/>
    </location>
</feature>
<dbReference type="InterPro" id="IPR036047">
    <property type="entry name" value="F-box-like_dom_sf"/>
</dbReference>
<evidence type="ECO:0000313" key="4">
    <source>
        <dbReference type="Proteomes" id="UP000275078"/>
    </source>
</evidence>
<protein>
    <recommendedName>
        <fullName evidence="2">F-box domain-containing protein</fullName>
    </recommendedName>
</protein>
<dbReference type="Pfam" id="PF00646">
    <property type="entry name" value="F-box"/>
    <property type="match status" value="1"/>
</dbReference>
<dbReference type="AlphaFoldDB" id="A0A3N4HPL8"/>
<organism evidence="3 4">
    <name type="scientific">Ascobolus immersus RN42</name>
    <dbReference type="NCBI Taxonomy" id="1160509"/>
    <lineage>
        <taxon>Eukaryota</taxon>
        <taxon>Fungi</taxon>
        <taxon>Dikarya</taxon>
        <taxon>Ascomycota</taxon>
        <taxon>Pezizomycotina</taxon>
        <taxon>Pezizomycetes</taxon>
        <taxon>Pezizales</taxon>
        <taxon>Ascobolaceae</taxon>
        <taxon>Ascobolus</taxon>
    </lineage>
</organism>
<evidence type="ECO:0000256" key="1">
    <source>
        <dbReference type="SAM" id="MobiDB-lite"/>
    </source>
</evidence>
<evidence type="ECO:0000313" key="3">
    <source>
        <dbReference type="EMBL" id="RPA73981.1"/>
    </source>
</evidence>
<reference evidence="3 4" key="1">
    <citation type="journal article" date="2018" name="Nat. Ecol. Evol.">
        <title>Pezizomycetes genomes reveal the molecular basis of ectomycorrhizal truffle lifestyle.</title>
        <authorList>
            <person name="Murat C."/>
            <person name="Payen T."/>
            <person name="Noel B."/>
            <person name="Kuo A."/>
            <person name="Morin E."/>
            <person name="Chen J."/>
            <person name="Kohler A."/>
            <person name="Krizsan K."/>
            <person name="Balestrini R."/>
            <person name="Da Silva C."/>
            <person name="Montanini B."/>
            <person name="Hainaut M."/>
            <person name="Levati E."/>
            <person name="Barry K.W."/>
            <person name="Belfiori B."/>
            <person name="Cichocki N."/>
            <person name="Clum A."/>
            <person name="Dockter R.B."/>
            <person name="Fauchery L."/>
            <person name="Guy J."/>
            <person name="Iotti M."/>
            <person name="Le Tacon F."/>
            <person name="Lindquist E.A."/>
            <person name="Lipzen A."/>
            <person name="Malagnac F."/>
            <person name="Mello A."/>
            <person name="Molinier V."/>
            <person name="Miyauchi S."/>
            <person name="Poulain J."/>
            <person name="Riccioni C."/>
            <person name="Rubini A."/>
            <person name="Sitrit Y."/>
            <person name="Splivallo R."/>
            <person name="Traeger S."/>
            <person name="Wang M."/>
            <person name="Zifcakova L."/>
            <person name="Wipf D."/>
            <person name="Zambonelli A."/>
            <person name="Paolocci F."/>
            <person name="Nowrousian M."/>
            <person name="Ottonello S."/>
            <person name="Baldrian P."/>
            <person name="Spatafora J.W."/>
            <person name="Henrissat B."/>
            <person name="Nagy L.G."/>
            <person name="Aury J.M."/>
            <person name="Wincker P."/>
            <person name="Grigoriev I.V."/>
            <person name="Bonfante P."/>
            <person name="Martin F.M."/>
        </authorList>
    </citation>
    <scope>NUCLEOTIDE SEQUENCE [LARGE SCALE GENOMIC DNA]</scope>
    <source>
        <strain evidence="3 4">RN42</strain>
    </source>
</reference>
<evidence type="ECO:0000259" key="2">
    <source>
        <dbReference type="Pfam" id="PF00646"/>
    </source>
</evidence>
<accession>A0A3N4HPL8</accession>
<dbReference type="EMBL" id="ML119805">
    <property type="protein sequence ID" value="RPA73981.1"/>
    <property type="molecule type" value="Genomic_DNA"/>
</dbReference>
<dbReference type="InterPro" id="IPR001810">
    <property type="entry name" value="F-box_dom"/>
</dbReference>
<feature type="compositionally biased region" description="Polar residues" evidence="1">
    <location>
        <begin position="373"/>
        <end position="384"/>
    </location>
</feature>
<feature type="region of interest" description="Disordered" evidence="1">
    <location>
        <begin position="371"/>
        <end position="391"/>
    </location>
</feature>